<keyword evidence="1" id="KW-0472">Membrane</keyword>
<reference evidence="3" key="1">
    <citation type="submission" date="2017-04" db="EMBL/GenBank/DDBJ databases">
        <title>Plasmodium gonderi genome.</title>
        <authorList>
            <person name="Arisue N."/>
            <person name="Honma H."/>
            <person name="Kawai S."/>
            <person name="Tougan T."/>
            <person name="Tanabe K."/>
            <person name="Horii T."/>
        </authorList>
    </citation>
    <scope>NUCLEOTIDE SEQUENCE [LARGE SCALE GENOMIC DNA]</scope>
    <source>
        <strain evidence="3">ATCC 30045</strain>
    </source>
</reference>
<dbReference type="AlphaFoldDB" id="A0A1Y1JS70"/>
<dbReference type="RefSeq" id="XP_028546626.1">
    <property type="nucleotide sequence ID" value="XM_028690825.1"/>
</dbReference>
<keyword evidence="1" id="KW-0812">Transmembrane</keyword>
<keyword evidence="3" id="KW-1185">Reference proteome</keyword>
<comment type="caution">
    <text evidence="2">The sequence shown here is derived from an EMBL/GenBank/DDBJ whole genome shotgun (WGS) entry which is preliminary data.</text>
</comment>
<evidence type="ECO:0000313" key="3">
    <source>
        <dbReference type="Proteomes" id="UP000195521"/>
    </source>
</evidence>
<gene>
    <name evidence="2" type="ORF">PGO_000725</name>
</gene>
<accession>A0A1Y1JS70</accession>
<keyword evidence="1" id="KW-1133">Transmembrane helix</keyword>
<organism evidence="2 3">
    <name type="scientific">Plasmodium gonderi</name>
    <dbReference type="NCBI Taxonomy" id="77519"/>
    <lineage>
        <taxon>Eukaryota</taxon>
        <taxon>Sar</taxon>
        <taxon>Alveolata</taxon>
        <taxon>Apicomplexa</taxon>
        <taxon>Aconoidasida</taxon>
        <taxon>Haemosporida</taxon>
        <taxon>Plasmodiidae</taxon>
        <taxon>Plasmodium</taxon>
        <taxon>Plasmodium (Plasmodium)</taxon>
    </lineage>
</organism>
<protein>
    <submittedName>
        <fullName evidence="2">Variable surface protein</fullName>
    </submittedName>
</protein>
<evidence type="ECO:0000256" key="1">
    <source>
        <dbReference type="SAM" id="Phobius"/>
    </source>
</evidence>
<dbReference type="EMBL" id="BDQF01000073">
    <property type="protein sequence ID" value="GAW84037.1"/>
    <property type="molecule type" value="Genomic_DNA"/>
</dbReference>
<dbReference type="GeneID" id="39744845"/>
<dbReference type="OrthoDB" id="10293467at2759"/>
<dbReference type="Proteomes" id="UP000195521">
    <property type="component" value="Unassembled WGS sequence"/>
</dbReference>
<name>A0A1Y1JS70_PLAGO</name>
<proteinExistence type="predicted"/>
<sequence>MLHEMDKSIVLLNHYSINYNKIIYIYYWVNLFPIFNDIIVKYKDDNGGAIWGKECPKILNDPLIDNSLKNAPNNKEICIQAMLYLGDIDTIENKLLREIACKYFYYWICHNIQSINNVQDIKNNYDGFLKIFRENVKEQPKYVCANQFEDVIYEDLEILKYINLMYKKYDRNRWTHWNYSKKDFYEAAINTINKYSEKIETRDILTCESREDTITQILTPCKSSMFSPIIITMVLTLLISISLMIFFKYTKYGSWLQYVILRRTNEMKFISEEIKRMNETDRERSVNRNIRHNILYNSI</sequence>
<evidence type="ECO:0000313" key="2">
    <source>
        <dbReference type="EMBL" id="GAW84037.1"/>
    </source>
</evidence>
<feature type="transmembrane region" description="Helical" evidence="1">
    <location>
        <begin position="225"/>
        <end position="247"/>
    </location>
</feature>